<evidence type="ECO:0000256" key="8">
    <source>
        <dbReference type="ARBA" id="ARBA00023065"/>
    </source>
</evidence>
<dbReference type="GO" id="GO:0031966">
    <property type="term" value="C:mitochondrial membrane"/>
    <property type="evidence" value="ECO:0007669"/>
    <property type="project" value="UniProtKB-SubCell"/>
</dbReference>
<keyword evidence="6 12" id="KW-0375">Hydrogen ion transport</keyword>
<name>A0A1D9CIW5_9NEOB</name>
<dbReference type="InterPro" id="IPR001421">
    <property type="entry name" value="ATP8_metazoa"/>
</dbReference>
<evidence type="ECO:0000256" key="11">
    <source>
        <dbReference type="ARBA" id="ARBA00023310"/>
    </source>
</evidence>
<evidence type="ECO:0000256" key="1">
    <source>
        <dbReference type="ARBA" id="ARBA00004304"/>
    </source>
</evidence>
<dbReference type="GO" id="GO:0045259">
    <property type="term" value="C:proton-transporting ATP synthase complex"/>
    <property type="evidence" value="ECO:0007669"/>
    <property type="project" value="UniProtKB-KW"/>
</dbReference>
<evidence type="ECO:0000256" key="5">
    <source>
        <dbReference type="ARBA" id="ARBA00022692"/>
    </source>
</evidence>
<evidence type="ECO:0000256" key="6">
    <source>
        <dbReference type="ARBA" id="ARBA00022781"/>
    </source>
</evidence>
<evidence type="ECO:0000256" key="10">
    <source>
        <dbReference type="ARBA" id="ARBA00023136"/>
    </source>
</evidence>
<evidence type="ECO:0000256" key="3">
    <source>
        <dbReference type="ARBA" id="ARBA00022448"/>
    </source>
</evidence>
<keyword evidence="11" id="KW-0066">ATP synthesis</keyword>
<evidence type="ECO:0000313" key="14">
    <source>
        <dbReference type="EMBL" id="AOY36090.1"/>
    </source>
</evidence>
<keyword evidence="7 13" id="KW-1133">Transmembrane helix</keyword>
<evidence type="ECO:0000256" key="12">
    <source>
        <dbReference type="RuleBase" id="RU003661"/>
    </source>
</evidence>
<comment type="similarity">
    <text evidence="2 12">Belongs to the ATPase protein 8 family.</text>
</comment>
<dbReference type="EMBL" id="KX774468">
    <property type="protein sequence ID" value="AOY36090.1"/>
    <property type="molecule type" value="Genomic_DNA"/>
</dbReference>
<proteinExistence type="inferred from homology"/>
<reference evidence="14" key="1">
    <citation type="journal article" date="2016" name="Conserv Genet Resour">
        <title>The complete mitochondrial genome of Indirana semipalmata (Amphibia: Anura).</title>
        <authorList>
            <person name="Kumar K.S."/>
            <person name="Sivakumar K.C."/>
            <person name="Reghunathan D."/>
            <person name="Manoj P."/>
            <person name="George S."/>
        </authorList>
    </citation>
    <scope>NUCLEOTIDE SEQUENCE</scope>
</reference>
<dbReference type="GO" id="GO:0015078">
    <property type="term" value="F:proton transmembrane transporter activity"/>
    <property type="evidence" value="ECO:0007669"/>
    <property type="project" value="InterPro"/>
</dbReference>
<keyword evidence="9 12" id="KW-0496">Mitochondrion</keyword>
<sequence length="54" mass="6352">MPQLILDPWLIILLSSWLTLIFLAPKKLLTSLNLKELTKKTTKPSHPAWTWPWQ</sequence>
<dbReference type="AlphaFoldDB" id="A0A1D9CIW5"/>
<evidence type="ECO:0000256" key="2">
    <source>
        <dbReference type="ARBA" id="ARBA00008892"/>
    </source>
</evidence>
<keyword evidence="8 12" id="KW-0406">Ion transport</keyword>
<geneLocation type="mitochondrion" evidence="14"/>
<accession>A0A1D9CIW5</accession>
<dbReference type="Pfam" id="PF00895">
    <property type="entry name" value="ATP-synt_8"/>
    <property type="match status" value="1"/>
</dbReference>
<keyword evidence="3 12" id="KW-0813">Transport</keyword>
<keyword evidence="4 12" id="KW-0138">CF(0)</keyword>
<dbReference type="GO" id="GO:0015986">
    <property type="term" value="P:proton motive force-driven ATP synthesis"/>
    <property type="evidence" value="ECO:0007669"/>
    <property type="project" value="InterPro"/>
</dbReference>
<keyword evidence="10 13" id="KW-0472">Membrane</keyword>
<evidence type="ECO:0000256" key="9">
    <source>
        <dbReference type="ARBA" id="ARBA00023128"/>
    </source>
</evidence>
<organism evidence="14">
    <name type="scientific">Indirana semipalmata</name>
    <dbReference type="NCBI Taxonomy" id="691012"/>
    <lineage>
        <taxon>Eukaryota</taxon>
        <taxon>Metazoa</taxon>
        <taxon>Chordata</taxon>
        <taxon>Craniata</taxon>
        <taxon>Vertebrata</taxon>
        <taxon>Euteleostomi</taxon>
        <taxon>Amphibia</taxon>
        <taxon>Batrachia</taxon>
        <taxon>Anura</taxon>
        <taxon>Neobatrachia</taxon>
        <taxon>Ranoidea</taxon>
        <taxon>Ranixalidae</taxon>
        <taxon>Indirana</taxon>
    </lineage>
</organism>
<comment type="subcellular location">
    <subcellularLocation>
        <location evidence="1 12">Mitochondrion membrane</location>
        <topology evidence="1 12">Single-pass membrane protein</topology>
    </subcellularLocation>
</comment>
<feature type="transmembrane region" description="Helical" evidence="13">
    <location>
        <begin position="6"/>
        <end position="25"/>
    </location>
</feature>
<evidence type="ECO:0000256" key="7">
    <source>
        <dbReference type="ARBA" id="ARBA00022989"/>
    </source>
</evidence>
<keyword evidence="5 12" id="KW-0812">Transmembrane</keyword>
<evidence type="ECO:0000256" key="13">
    <source>
        <dbReference type="SAM" id="Phobius"/>
    </source>
</evidence>
<gene>
    <name evidence="14" type="primary">ATP8</name>
</gene>
<protein>
    <recommendedName>
        <fullName evidence="12">ATP synthase complex subunit 8</fullName>
    </recommendedName>
</protein>
<evidence type="ECO:0000256" key="4">
    <source>
        <dbReference type="ARBA" id="ARBA00022547"/>
    </source>
</evidence>